<dbReference type="InterPro" id="IPR015947">
    <property type="entry name" value="PUA-like_sf"/>
</dbReference>
<dbReference type="PANTHER" id="PTHR46732">
    <property type="entry name" value="ATP-DEPENDENT PROTEASE LA (LON) DOMAIN PROTEIN"/>
    <property type="match status" value="1"/>
</dbReference>
<proteinExistence type="predicted"/>
<evidence type="ECO:0000313" key="2">
    <source>
        <dbReference type="EMBL" id="RAY16506.1"/>
    </source>
</evidence>
<dbReference type="SUPFAM" id="SSF88697">
    <property type="entry name" value="PUA domain-like"/>
    <property type="match status" value="1"/>
</dbReference>
<dbReference type="EMBL" id="QLYX01000002">
    <property type="protein sequence ID" value="RAY16506.1"/>
    <property type="molecule type" value="Genomic_DNA"/>
</dbReference>
<reference evidence="2 3" key="1">
    <citation type="submission" date="2018-06" db="EMBL/GenBank/DDBJ databases">
        <title>Actinomadura craniellae sp. nov. isolated from marine sponge Craniella sp.</title>
        <authorList>
            <person name="Li L."/>
            <person name="Xu Q.H."/>
            <person name="Lin H.W."/>
            <person name="Lu Y.H."/>
        </authorList>
    </citation>
    <scope>NUCLEOTIDE SEQUENCE [LARGE SCALE GENOMIC DNA]</scope>
    <source>
        <strain evidence="2 3">LHW63021</strain>
    </source>
</reference>
<evidence type="ECO:0000259" key="1">
    <source>
        <dbReference type="PROSITE" id="PS51787"/>
    </source>
</evidence>
<comment type="caution">
    <text evidence="2">The sequence shown here is derived from an EMBL/GenBank/DDBJ whole genome shotgun (WGS) entry which is preliminary data.</text>
</comment>
<dbReference type="AlphaFoldDB" id="A0A365HC34"/>
<dbReference type="SMART" id="SM00464">
    <property type="entry name" value="LON"/>
    <property type="match status" value="1"/>
</dbReference>
<dbReference type="PROSITE" id="PS51787">
    <property type="entry name" value="LON_N"/>
    <property type="match status" value="1"/>
</dbReference>
<dbReference type="InterPro" id="IPR003111">
    <property type="entry name" value="Lon_prtase_N"/>
</dbReference>
<dbReference type="InterPro" id="IPR046336">
    <property type="entry name" value="Lon_prtase_N_sf"/>
</dbReference>
<dbReference type="PANTHER" id="PTHR46732:SF8">
    <property type="entry name" value="ATP-DEPENDENT PROTEASE LA (LON) DOMAIN PROTEIN"/>
    <property type="match status" value="1"/>
</dbReference>
<sequence length="220" mass="24115">MTERLPLFPLGTVLFPGLVLPLHIFEDRYRLLVRDLLDLPEPRRFGVVSVEPGHRAGPGDDPRFAAVGCTAVLHTVTPRDDGRFDIVTVGGRRFRIRDVDGSAPYLRAEVDFPPDGPGAEPDAVARRVVALFRRYQDRLAAFGGEPAAPFDPPGDPVRLSYLVAAAMVLDRDEKQRLLEAPDATARLRAEEDLLGRENRLLEALPTVPATGFIDGGAHPN</sequence>
<name>A0A365HC34_9ACTN</name>
<evidence type="ECO:0000313" key="3">
    <source>
        <dbReference type="Proteomes" id="UP000251891"/>
    </source>
</evidence>
<dbReference type="Proteomes" id="UP000251891">
    <property type="component" value="Unassembled WGS sequence"/>
</dbReference>
<dbReference type="RefSeq" id="WP_111863845.1">
    <property type="nucleotide sequence ID" value="NZ_QLYX01000002.1"/>
</dbReference>
<gene>
    <name evidence="2" type="ORF">DPM19_06480</name>
</gene>
<accession>A0A365HC34</accession>
<keyword evidence="3" id="KW-1185">Reference proteome</keyword>
<dbReference type="Gene3D" id="1.20.58.1480">
    <property type="match status" value="1"/>
</dbReference>
<dbReference type="Pfam" id="PF02190">
    <property type="entry name" value="LON_substr_bdg"/>
    <property type="match status" value="1"/>
</dbReference>
<protein>
    <submittedName>
        <fullName evidence="2">Peptidase S16</fullName>
    </submittedName>
</protein>
<feature type="domain" description="Lon N-terminal" evidence="1">
    <location>
        <begin position="5"/>
        <end position="198"/>
    </location>
</feature>
<organism evidence="2 3">
    <name type="scientific">Actinomadura craniellae</name>
    <dbReference type="NCBI Taxonomy" id="2231787"/>
    <lineage>
        <taxon>Bacteria</taxon>
        <taxon>Bacillati</taxon>
        <taxon>Actinomycetota</taxon>
        <taxon>Actinomycetes</taxon>
        <taxon>Streptosporangiales</taxon>
        <taxon>Thermomonosporaceae</taxon>
        <taxon>Actinomadura</taxon>
    </lineage>
</organism>
<dbReference type="Gene3D" id="2.30.130.40">
    <property type="entry name" value="LON domain-like"/>
    <property type="match status" value="1"/>
</dbReference>
<dbReference type="OrthoDB" id="25394at2"/>